<evidence type="ECO:0000256" key="1">
    <source>
        <dbReference type="ARBA" id="ARBA00008520"/>
    </source>
</evidence>
<feature type="signal peptide" evidence="4">
    <location>
        <begin position="1"/>
        <end position="26"/>
    </location>
</feature>
<feature type="binding site" evidence="3">
    <location>
        <position position="220"/>
    </location>
    <ligand>
        <name>Fe cation</name>
        <dbReference type="ChEBI" id="CHEBI:24875"/>
    </ligand>
</feature>
<keyword evidence="2 4" id="KW-0732">Signal</keyword>
<evidence type="ECO:0000256" key="3">
    <source>
        <dbReference type="PIRSR" id="PIRSR002825-1"/>
    </source>
</evidence>
<keyword evidence="6" id="KW-1185">Reference proteome</keyword>
<sequence>MKPFIKQGLLGAATLISLGLALPANAASLILYSAQHPQTVKLLVKDFEQASGISVKVREGEGPELVAQLMAEGKASPADVYFASNSPELMALEGKQMLTHLPATTLAAIPAKYNSPSGNWVGVTARENVLVVNNKLAAGLSMPASLLDLAAPQWKGKLAIAPSDGDFLPLVSAVRALKGDAAAQKWLKGLRDNAQMFDDNEGVAAAVNRGSVAVGIINNYYWARLQVELGAKGMHSQLYHFGNGDVGALLNVSGAGVLKTAHNADAAQKFVSYLTSARAQQVLAKSNITFEYPLLPGIAPAPVLKPFSQLAPPPLDMQKLGDDSQAAPMLRKAGLL</sequence>
<accession>A0A454JG52</accession>
<feature type="binding site" evidence="3">
    <location>
        <position position="36"/>
    </location>
    <ligand>
        <name>Fe cation</name>
        <dbReference type="ChEBI" id="CHEBI:24875"/>
    </ligand>
</feature>
<dbReference type="AlphaFoldDB" id="A0A454JG52"/>
<name>A0A454JG52_9NEIS</name>
<dbReference type="SUPFAM" id="SSF53850">
    <property type="entry name" value="Periplasmic binding protein-like II"/>
    <property type="match status" value="1"/>
</dbReference>
<dbReference type="EMBL" id="RFAR01000060">
    <property type="protein sequence ID" value="RMC95080.1"/>
    <property type="molecule type" value="Genomic_DNA"/>
</dbReference>
<dbReference type="Gene3D" id="3.40.190.10">
    <property type="entry name" value="Periplasmic binding protein-like II"/>
    <property type="match status" value="2"/>
</dbReference>
<evidence type="ECO:0000256" key="4">
    <source>
        <dbReference type="SAM" id="SignalP"/>
    </source>
</evidence>
<proteinExistence type="inferred from homology"/>
<dbReference type="InterPro" id="IPR026045">
    <property type="entry name" value="Ferric-bd"/>
</dbReference>
<comment type="caution">
    <text evidence="5">The sequence shown here is derived from an EMBL/GenBank/DDBJ whole genome shotgun (WGS) entry which is preliminary data.</text>
</comment>
<dbReference type="RefSeq" id="WP_103525449.1">
    <property type="nucleotide sequence ID" value="NZ_JAIZDC010000009.1"/>
</dbReference>
<dbReference type="PANTHER" id="PTHR30006:SF15">
    <property type="entry name" value="IRON-UTILIZATION PERIPLASMIC PROTEIN"/>
    <property type="match status" value="1"/>
</dbReference>
<feature type="chain" id="PRO_5019517252" evidence="4">
    <location>
        <begin position="27"/>
        <end position="336"/>
    </location>
</feature>
<dbReference type="OrthoDB" id="9769567at2"/>
<dbReference type="GO" id="GO:0046872">
    <property type="term" value="F:metal ion binding"/>
    <property type="evidence" value="ECO:0007669"/>
    <property type="project" value="UniProtKB-KW"/>
</dbReference>
<organism evidence="5 6">
    <name type="scientific">Aquitalea palustris</name>
    <dbReference type="NCBI Taxonomy" id="2480983"/>
    <lineage>
        <taxon>Bacteria</taxon>
        <taxon>Pseudomonadati</taxon>
        <taxon>Pseudomonadota</taxon>
        <taxon>Betaproteobacteria</taxon>
        <taxon>Neisseriales</taxon>
        <taxon>Chromobacteriaceae</taxon>
        <taxon>Aquitalea</taxon>
    </lineage>
</organism>
<dbReference type="Proteomes" id="UP000274139">
    <property type="component" value="Unassembled WGS sequence"/>
</dbReference>
<evidence type="ECO:0000313" key="5">
    <source>
        <dbReference type="EMBL" id="RMC95080.1"/>
    </source>
</evidence>
<dbReference type="Pfam" id="PF13343">
    <property type="entry name" value="SBP_bac_6"/>
    <property type="match status" value="1"/>
</dbReference>
<keyword evidence="3" id="KW-0408">Iron</keyword>
<dbReference type="GO" id="GO:0030288">
    <property type="term" value="C:outer membrane-bounded periplasmic space"/>
    <property type="evidence" value="ECO:0007669"/>
    <property type="project" value="TreeGrafter"/>
</dbReference>
<dbReference type="PANTHER" id="PTHR30006">
    <property type="entry name" value="THIAMINE-BINDING PERIPLASMIC PROTEIN-RELATED"/>
    <property type="match status" value="1"/>
</dbReference>
<dbReference type="PIRSF" id="PIRSF002825">
    <property type="entry name" value="CfbpA"/>
    <property type="match status" value="1"/>
</dbReference>
<gene>
    <name evidence="5" type="ORF">EAY64_14410</name>
</gene>
<reference evidence="5 6" key="1">
    <citation type="submission" date="2018-10" db="EMBL/GenBank/DDBJ databases">
        <title>Draft genome sequence of Aquitalea MWU14-2217 isolated from a wild cranberry bog in Provincetown, Massachusetts.</title>
        <authorList>
            <person name="Ebadzadsahrai G."/>
            <person name="Soby S."/>
        </authorList>
    </citation>
    <scope>NUCLEOTIDE SEQUENCE [LARGE SCALE GENOMIC DNA]</scope>
    <source>
        <strain evidence="5 6">MWU14-2217</strain>
    </source>
</reference>
<feature type="binding site" evidence="3">
    <location>
        <position position="221"/>
    </location>
    <ligand>
        <name>Fe cation</name>
        <dbReference type="ChEBI" id="CHEBI:24875"/>
    </ligand>
</feature>
<evidence type="ECO:0000256" key="2">
    <source>
        <dbReference type="ARBA" id="ARBA00022729"/>
    </source>
</evidence>
<protein>
    <submittedName>
        <fullName evidence="5">Extracellular solute-binding protein</fullName>
    </submittedName>
</protein>
<evidence type="ECO:0000313" key="6">
    <source>
        <dbReference type="Proteomes" id="UP000274139"/>
    </source>
</evidence>
<keyword evidence="3" id="KW-0479">Metal-binding</keyword>
<comment type="similarity">
    <text evidence="1">Belongs to the bacterial solute-binding protein 1 family.</text>
</comment>